<dbReference type="SUPFAM" id="SSF75712">
    <property type="entry name" value="Rad50 coiled-coil Zn hook"/>
    <property type="match status" value="1"/>
</dbReference>
<dbReference type="InterPro" id="IPR027417">
    <property type="entry name" value="P-loop_NTPase"/>
</dbReference>
<feature type="coiled-coil region" evidence="4">
    <location>
        <begin position="365"/>
        <end position="471"/>
    </location>
</feature>
<dbReference type="Pfam" id="PF13476">
    <property type="entry name" value="AAA_23"/>
    <property type="match status" value="1"/>
</dbReference>
<organism evidence="6 7">
    <name type="scientific">Microbacterium betulae</name>
    <dbReference type="NCBI Taxonomy" id="2981139"/>
    <lineage>
        <taxon>Bacteria</taxon>
        <taxon>Bacillati</taxon>
        <taxon>Actinomycetota</taxon>
        <taxon>Actinomycetes</taxon>
        <taxon>Micrococcales</taxon>
        <taxon>Microbacteriaceae</taxon>
        <taxon>Microbacterium</taxon>
    </lineage>
</organism>
<dbReference type="SUPFAM" id="SSF52540">
    <property type="entry name" value="P-loop containing nucleoside triphosphate hydrolases"/>
    <property type="match status" value="2"/>
</dbReference>
<evidence type="ECO:0000256" key="1">
    <source>
        <dbReference type="ARBA" id="ARBA00006930"/>
    </source>
</evidence>
<protein>
    <recommendedName>
        <fullName evidence="3">Nuclease SbcCD subunit C</fullName>
    </recommendedName>
</protein>
<feature type="domain" description="Rad50/SbcC-type AAA" evidence="5">
    <location>
        <begin position="6"/>
        <end position="288"/>
    </location>
</feature>
<dbReference type="GO" id="GO:0006302">
    <property type="term" value="P:double-strand break repair"/>
    <property type="evidence" value="ECO:0007669"/>
    <property type="project" value="InterPro"/>
</dbReference>
<dbReference type="Gene3D" id="3.40.50.300">
    <property type="entry name" value="P-loop containing nucleotide triphosphate hydrolases"/>
    <property type="match status" value="2"/>
</dbReference>
<reference evidence="6 7" key="1">
    <citation type="submission" date="2023-02" db="EMBL/GenBank/DDBJ databases">
        <title>Microbacterium betulae sp. nov., isolated from birch wood.</title>
        <authorList>
            <person name="Pasciak M."/>
            <person name="Pawlik K.J."/>
            <person name="Martynowski D."/>
            <person name="Laczmanski L."/>
            <person name="Ciekot J."/>
            <person name="Szponar B."/>
            <person name="Wojcik-Fatla A."/>
            <person name="Mackiewicz B."/>
            <person name="Farian E."/>
            <person name="Cholewa G."/>
            <person name="Cholewa A."/>
            <person name="Dutkiewicz J."/>
        </authorList>
    </citation>
    <scope>NUCLEOTIDE SEQUENCE [LARGE SCALE GENOMIC DNA]</scope>
    <source>
        <strain evidence="6 7">AB</strain>
    </source>
</reference>
<dbReference type="PANTHER" id="PTHR32114">
    <property type="entry name" value="ABC TRANSPORTER ABCH.3"/>
    <property type="match status" value="1"/>
</dbReference>
<dbReference type="EMBL" id="CP118157">
    <property type="protein sequence ID" value="WOF23663.1"/>
    <property type="molecule type" value="Genomic_DNA"/>
</dbReference>
<evidence type="ECO:0000256" key="4">
    <source>
        <dbReference type="SAM" id="Coils"/>
    </source>
</evidence>
<dbReference type="InterPro" id="IPR038729">
    <property type="entry name" value="Rad50/SbcC_AAA"/>
</dbReference>
<accession>A0AA97FI52</accession>
<comment type="similarity">
    <text evidence="1">Belongs to the SMC family. SbcC subfamily.</text>
</comment>
<comment type="subunit">
    <text evidence="2">Heterodimer of SbcC and SbcD.</text>
</comment>
<gene>
    <name evidence="6" type="ORF">N8K70_03010</name>
</gene>
<keyword evidence="4" id="KW-0175">Coiled coil</keyword>
<dbReference type="KEGG" id="mbet:N8K70_03010"/>
<evidence type="ECO:0000256" key="2">
    <source>
        <dbReference type="ARBA" id="ARBA00011322"/>
    </source>
</evidence>
<evidence type="ECO:0000259" key="5">
    <source>
        <dbReference type="Pfam" id="PF13476"/>
    </source>
</evidence>
<dbReference type="RefSeq" id="WP_317140135.1">
    <property type="nucleotide sequence ID" value="NZ_CP118157.1"/>
</dbReference>
<feature type="coiled-coil region" evidence="4">
    <location>
        <begin position="256"/>
        <end position="324"/>
    </location>
</feature>
<dbReference type="GO" id="GO:0016887">
    <property type="term" value="F:ATP hydrolysis activity"/>
    <property type="evidence" value="ECO:0007669"/>
    <property type="project" value="InterPro"/>
</dbReference>
<evidence type="ECO:0000256" key="3">
    <source>
        <dbReference type="ARBA" id="ARBA00013368"/>
    </source>
</evidence>
<proteinExistence type="inferred from homology"/>
<evidence type="ECO:0000313" key="7">
    <source>
        <dbReference type="Proteomes" id="UP001305498"/>
    </source>
</evidence>
<keyword evidence="7" id="KW-1185">Reference proteome</keyword>
<sequence>MRYRHLTLENFLVFKGEQHLTIPDKDGVVVVYGRNGKGKTSLLNAFRWVWSGEVRKRSTRPLPIEDITNSVALQEARGGSVRCRVRLEFEADGAEWDLTRSLTHEGGEYSQELILRKNSIALSAADAERQVAEIMPREIEQFFLFDGELLDQYEKLLDDDSTVGATLRDDIERILGLPILEHAAQDSARVGEDAGKEIAKAAQRDTKTKVLGDALITEQNRLATFRQNYEAEDGKAKGFEAESRKLEHQVAEQSGKLQIKALRDEARNNLLNAEGELSETREKFQSLLADSWRAVLVEPIAARLDQSQAELDSLEEKLDDLRFAATLARHYETSGGACPVCASHLDDRNRAALESHLNANKSGDLISAEDESVELKANLKRLRDSGRGHEVRADIRSVEDSYLKVQQQIEDYREDLDDYDDKLKGQDDDLNELVQRTKNVEIQLNRARDEYRKQRDLHEQAKQNIAKLDEKIRLLGGAGQADQGVYVRQQLAEDLSRLFEQAVVTYRDQLKENVQQKATELFVAMRSEQDFVKLTINESYGLRILDKRGEPVKHRSAGYEHLVALSLLGGLQASSPISGPLVMDSPFGRLDEHHVEDVVKNVDKLTSQVFLLVTERELPRSTARDLLRGRMLAEFELRRGDSAHQTNLQELHSV</sequence>
<name>A0AA97FI52_9MICO</name>
<evidence type="ECO:0000313" key="6">
    <source>
        <dbReference type="EMBL" id="WOF23663.1"/>
    </source>
</evidence>
<dbReference type="AlphaFoldDB" id="A0AA97FI52"/>
<dbReference type="PANTHER" id="PTHR32114:SF2">
    <property type="entry name" value="ABC TRANSPORTER ABCH.3"/>
    <property type="match status" value="1"/>
</dbReference>
<dbReference type="Proteomes" id="UP001305498">
    <property type="component" value="Chromosome"/>
</dbReference>